<gene>
    <name evidence="2" type="ORF">JQN70_05590</name>
</gene>
<name>A0ABS2CLA3_9MICO</name>
<organism evidence="2 3">
    <name type="scientific">Phycicoccus sonneratiae</name>
    <dbReference type="NCBI Taxonomy" id="2807628"/>
    <lineage>
        <taxon>Bacteria</taxon>
        <taxon>Bacillati</taxon>
        <taxon>Actinomycetota</taxon>
        <taxon>Actinomycetes</taxon>
        <taxon>Micrococcales</taxon>
        <taxon>Intrasporangiaceae</taxon>
        <taxon>Phycicoccus</taxon>
    </lineage>
</organism>
<evidence type="ECO:0000313" key="3">
    <source>
        <dbReference type="Proteomes" id="UP001430172"/>
    </source>
</evidence>
<dbReference type="Pfam" id="PF00480">
    <property type="entry name" value="ROK"/>
    <property type="match status" value="1"/>
</dbReference>
<proteinExistence type="inferred from homology"/>
<dbReference type="PANTHER" id="PTHR18964:SF149">
    <property type="entry name" value="BIFUNCTIONAL UDP-N-ACETYLGLUCOSAMINE 2-EPIMERASE_N-ACETYLMANNOSAMINE KINASE"/>
    <property type="match status" value="1"/>
</dbReference>
<dbReference type="SUPFAM" id="SSF53067">
    <property type="entry name" value="Actin-like ATPase domain"/>
    <property type="match status" value="1"/>
</dbReference>
<comment type="caution">
    <text evidence="2">The sequence shown here is derived from an EMBL/GenBank/DDBJ whole genome shotgun (WGS) entry which is preliminary data.</text>
</comment>
<reference evidence="2" key="1">
    <citation type="submission" date="2021-02" db="EMBL/GenBank/DDBJ databases">
        <title>Phycicoccus sp. MQZ13P-5T, whole genome shotgun sequence.</title>
        <authorList>
            <person name="Tuo L."/>
        </authorList>
    </citation>
    <scope>NUCLEOTIDE SEQUENCE</scope>
    <source>
        <strain evidence="2">MQZ13P-5</strain>
    </source>
</reference>
<dbReference type="Gene3D" id="3.30.420.40">
    <property type="match status" value="2"/>
</dbReference>
<dbReference type="Proteomes" id="UP001430172">
    <property type="component" value="Unassembled WGS sequence"/>
</dbReference>
<accession>A0ABS2CLA3</accession>
<dbReference type="InterPro" id="IPR043129">
    <property type="entry name" value="ATPase_NBD"/>
</dbReference>
<comment type="similarity">
    <text evidence="1">Belongs to the ROK (NagC/XylR) family.</text>
</comment>
<evidence type="ECO:0000256" key="1">
    <source>
        <dbReference type="ARBA" id="ARBA00006479"/>
    </source>
</evidence>
<dbReference type="RefSeq" id="WP_204130345.1">
    <property type="nucleotide sequence ID" value="NZ_JAFDVD010000007.1"/>
</dbReference>
<dbReference type="EMBL" id="JAFDVD010000007">
    <property type="protein sequence ID" value="MBM6399849.1"/>
    <property type="molecule type" value="Genomic_DNA"/>
</dbReference>
<sequence length="297" mass="29570">MRLGVDIGGTKTAALVLDPVGEVVAHVTAASGRGRDDVLATAVGVAARAADVVGGWTALRHVGVCMPGLVDPVTGWARSAVHLDVDALDLAGEVAAATGHRPGVDNDVKAAALGAVHVTHAGAPSGRTAYLNAGTGLAAALVDEGRVLRGAGGAAGEIGHLPVGTEVPCSCGQRGCLETIASGSALHRLWPRRPAELFPAAAQGDPVARDVVATLARGLGLAVQVLVTTGADLVLVGGGLARDRAELEAAVRDELVAHCRTSPFLARLDLAARVRVLDGAAPLAAIGAALLPTPVTA</sequence>
<dbReference type="InterPro" id="IPR000600">
    <property type="entry name" value="ROK"/>
</dbReference>
<dbReference type="PANTHER" id="PTHR18964">
    <property type="entry name" value="ROK (REPRESSOR, ORF, KINASE) FAMILY"/>
    <property type="match status" value="1"/>
</dbReference>
<evidence type="ECO:0000313" key="2">
    <source>
        <dbReference type="EMBL" id="MBM6399849.1"/>
    </source>
</evidence>
<protein>
    <submittedName>
        <fullName evidence="2">ROK family protein</fullName>
    </submittedName>
</protein>
<keyword evidence="3" id="KW-1185">Reference proteome</keyword>